<comment type="caution">
    <text evidence="5">The sequence shown here is derived from an EMBL/GenBank/DDBJ whole genome shotgun (WGS) entry which is preliminary data.</text>
</comment>
<comment type="similarity">
    <text evidence="1">Belongs to the peptidase S51 family.</text>
</comment>
<dbReference type="OrthoDB" id="65372at2"/>
<evidence type="ECO:0000256" key="4">
    <source>
        <dbReference type="ARBA" id="ARBA00022825"/>
    </source>
</evidence>
<dbReference type="PANTHER" id="PTHR36175:SF1">
    <property type="entry name" value="CYANOPHYCINASE"/>
    <property type="match status" value="1"/>
</dbReference>
<dbReference type="CDD" id="cd03129">
    <property type="entry name" value="GAT1_Peptidase_E_like"/>
    <property type="match status" value="1"/>
</dbReference>
<keyword evidence="2" id="KW-0645">Protease</keyword>
<evidence type="ECO:0000256" key="1">
    <source>
        <dbReference type="ARBA" id="ARBA00006534"/>
    </source>
</evidence>
<evidence type="ECO:0000313" key="6">
    <source>
        <dbReference type="Proteomes" id="UP000078534"/>
    </source>
</evidence>
<gene>
    <name evidence="5" type="ORF">A6K24_11425</name>
</gene>
<keyword evidence="4" id="KW-0720">Serine protease</keyword>
<keyword evidence="3" id="KW-0378">Hydrolase</keyword>
<evidence type="ECO:0000256" key="3">
    <source>
        <dbReference type="ARBA" id="ARBA00022801"/>
    </source>
</evidence>
<dbReference type="Pfam" id="PF03575">
    <property type="entry name" value="Peptidase_S51"/>
    <property type="match status" value="1"/>
</dbReference>
<dbReference type="GO" id="GO:0006508">
    <property type="term" value="P:proteolysis"/>
    <property type="evidence" value="ECO:0007669"/>
    <property type="project" value="UniProtKB-KW"/>
</dbReference>
<dbReference type="InterPro" id="IPR005320">
    <property type="entry name" value="Peptidase_S51"/>
</dbReference>
<sequence>MYKHLFLFGGSPPFTLNMAKQFVIKASTNDSVSILFVERDGWEQYMPRYTQALEDLGLNGFYYLPLPSTPIEKVVDCLKNSSGIIIGGGDTNLYADYIVETSISNTIKERYDLGIPVAGFSAGALISPEFCIISPKDNEQNEFQFRKGLGLISDVLIAVHFTQCNDETHLRNSVNKFNNHLNYGIDENTCVYFLNGHLESIEGKGVYSLENDIIRKIN</sequence>
<proteinExistence type="inferred from homology"/>
<dbReference type="EMBL" id="LWSG01000044">
    <property type="protein sequence ID" value="OAS82726.1"/>
    <property type="molecule type" value="Genomic_DNA"/>
</dbReference>
<dbReference type="Gene3D" id="3.40.50.880">
    <property type="match status" value="1"/>
</dbReference>
<dbReference type="STRING" id="152268.A6K24_11425"/>
<evidence type="ECO:0000313" key="5">
    <source>
        <dbReference type="EMBL" id="OAS82726.1"/>
    </source>
</evidence>
<reference evidence="6" key="1">
    <citation type="submission" date="2016-04" db="EMBL/GenBank/DDBJ databases">
        <authorList>
            <person name="Lyu Z."/>
            <person name="Lyu W."/>
        </authorList>
    </citation>
    <scope>NUCLEOTIDE SEQUENCE [LARGE SCALE GENOMIC DNA]</scope>
    <source>
        <strain evidence="6">C44</strain>
    </source>
</reference>
<evidence type="ECO:0000256" key="2">
    <source>
        <dbReference type="ARBA" id="ARBA00022670"/>
    </source>
</evidence>
<dbReference type="Proteomes" id="UP000078534">
    <property type="component" value="Unassembled WGS sequence"/>
</dbReference>
<name>A0A179SM39_9BACI</name>
<dbReference type="GO" id="GO:0008236">
    <property type="term" value="F:serine-type peptidase activity"/>
    <property type="evidence" value="ECO:0007669"/>
    <property type="project" value="UniProtKB-KW"/>
</dbReference>
<protein>
    <submittedName>
        <fullName evidence="5">Peptidase S51 dipeptidase E</fullName>
    </submittedName>
</protein>
<organism evidence="5 6">
    <name type="scientific">Metabacillus litoralis</name>
    <dbReference type="NCBI Taxonomy" id="152268"/>
    <lineage>
        <taxon>Bacteria</taxon>
        <taxon>Bacillati</taxon>
        <taxon>Bacillota</taxon>
        <taxon>Bacilli</taxon>
        <taxon>Bacillales</taxon>
        <taxon>Bacillaceae</taxon>
        <taxon>Metabacillus</taxon>
    </lineage>
</organism>
<dbReference type="SUPFAM" id="SSF52317">
    <property type="entry name" value="Class I glutamine amidotransferase-like"/>
    <property type="match status" value="1"/>
</dbReference>
<dbReference type="PANTHER" id="PTHR36175">
    <property type="entry name" value="CYANOPHYCINASE"/>
    <property type="match status" value="1"/>
</dbReference>
<accession>A0A179SM39</accession>
<dbReference type="AlphaFoldDB" id="A0A179SM39"/>
<dbReference type="InterPro" id="IPR029062">
    <property type="entry name" value="Class_I_gatase-like"/>
</dbReference>
<keyword evidence="6" id="KW-1185">Reference proteome</keyword>